<dbReference type="GO" id="GO:0043531">
    <property type="term" value="F:ADP binding"/>
    <property type="evidence" value="ECO:0007669"/>
    <property type="project" value="InterPro"/>
</dbReference>
<dbReference type="InterPro" id="IPR050905">
    <property type="entry name" value="Plant_NBS-LRR"/>
</dbReference>
<keyword evidence="6" id="KW-1185">Reference proteome</keyword>
<dbReference type="GO" id="GO:0006952">
    <property type="term" value="P:defense response"/>
    <property type="evidence" value="ECO:0007669"/>
    <property type="project" value="UniProtKB-KW"/>
</dbReference>
<evidence type="ECO:0000256" key="2">
    <source>
        <dbReference type="ARBA" id="ARBA00022821"/>
    </source>
</evidence>
<dbReference type="PANTHER" id="PTHR33463:SF198">
    <property type="entry name" value="RPP4C3"/>
    <property type="match status" value="1"/>
</dbReference>
<dbReference type="Proteomes" id="UP000004994">
    <property type="component" value="Chromosome 10"/>
</dbReference>
<evidence type="ECO:0000256" key="3">
    <source>
        <dbReference type="ARBA" id="ARBA00022840"/>
    </source>
</evidence>
<dbReference type="Pfam" id="PF00931">
    <property type="entry name" value="NB-ARC"/>
    <property type="match status" value="1"/>
</dbReference>
<dbReference type="Gramene" id="Solyc10g055170.1.1">
    <property type="protein sequence ID" value="Solyc10g055170.1.1"/>
    <property type="gene ID" value="Solyc10g055170.1"/>
</dbReference>
<protein>
    <recommendedName>
        <fullName evidence="4">NB-ARC domain-containing protein</fullName>
    </recommendedName>
</protein>
<feature type="domain" description="NB-ARC" evidence="4">
    <location>
        <begin position="5"/>
        <end position="42"/>
    </location>
</feature>
<dbReference type="HOGENOM" id="CLU_2089025_0_0_1"/>
<evidence type="ECO:0000259" key="4">
    <source>
        <dbReference type="Pfam" id="PF00931"/>
    </source>
</evidence>
<dbReference type="PANTHER" id="PTHR33463">
    <property type="entry name" value="NB-ARC DOMAIN-CONTAINING PROTEIN-RELATED"/>
    <property type="match status" value="1"/>
</dbReference>
<dbReference type="Gene3D" id="1.10.8.430">
    <property type="entry name" value="Helical domain of apoptotic protease-activating factors"/>
    <property type="match status" value="1"/>
</dbReference>
<keyword evidence="3" id="KW-0067">ATP-binding</keyword>
<dbReference type="InterPro" id="IPR042197">
    <property type="entry name" value="Apaf_helical"/>
</dbReference>
<evidence type="ECO:0000313" key="5">
    <source>
        <dbReference type="EnsemblPlants" id="Solyc10g055170.1.1"/>
    </source>
</evidence>
<reference evidence="5" key="1">
    <citation type="journal article" date="2012" name="Nature">
        <title>The tomato genome sequence provides insights into fleshy fruit evolution.</title>
        <authorList>
            <consortium name="Tomato Genome Consortium"/>
        </authorList>
    </citation>
    <scope>NUCLEOTIDE SEQUENCE [LARGE SCALE GENOMIC DNA]</scope>
    <source>
        <strain evidence="5">cv. Heinz 1706</strain>
    </source>
</reference>
<keyword evidence="3" id="KW-0547">Nucleotide-binding</keyword>
<dbReference type="InterPro" id="IPR027417">
    <property type="entry name" value="P-loop_NTPase"/>
</dbReference>
<keyword evidence="1" id="KW-0433">Leucine-rich repeat</keyword>
<proteinExistence type="predicted"/>
<keyword evidence="2" id="KW-0611">Plant defense</keyword>
<dbReference type="GO" id="GO:0005524">
    <property type="term" value="F:ATP binding"/>
    <property type="evidence" value="ECO:0007669"/>
    <property type="project" value="UniProtKB-KW"/>
</dbReference>
<dbReference type="Gene3D" id="3.40.50.300">
    <property type="entry name" value="P-loop containing nucleotide triphosphate hydrolases"/>
    <property type="match status" value="1"/>
</dbReference>
<organism evidence="5">
    <name type="scientific">Solanum lycopersicum</name>
    <name type="common">Tomato</name>
    <name type="synonym">Lycopersicon esculentum</name>
    <dbReference type="NCBI Taxonomy" id="4081"/>
    <lineage>
        <taxon>Eukaryota</taxon>
        <taxon>Viridiplantae</taxon>
        <taxon>Streptophyta</taxon>
        <taxon>Embryophyta</taxon>
        <taxon>Tracheophyta</taxon>
        <taxon>Spermatophyta</taxon>
        <taxon>Magnoliopsida</taxon>
        <taxon>eudicotyledons</taxon>
        <taxon>Gunneridae</taxon>
        <taxon>Pentapetalae</taxon>
        <taxon>asterids</taxon>
        <taxon>lamiids</taxon>
        <taxon>Solanales</taxon>
        <taxon>Solanaceae</taxon>
        <taxon>Solanoideae</taxon>
        <taxon>Solaneae</taxon>
        <taxon>Solanum</taxon>
        <taxon>Solanum subgen. Lycopersicon</taxon>
    </lineage>
</organism>
<sequence length="117" mass="12794">MTALKNEGVTMIGICGMGGVGKTTLADKIRQKAKQERMFNDVVMAPDLKRLGIPSGRNHKHQCKVIFTILFKQKFGNFIDNPSILDIAKEVDKECKGLPLAIITVAGALKNLKTKPS</sequence>
<accession>K4D1B0</accession>
<evidence type="ECO:0000313" key="6">
    <source>
        <dbReference type="Proteomes" id="UP000004994"/>
    </source>
</evidence>
<dbReference type="AlphaFoldDB" id="K4D1B0"/>
<dbReference type="InParanoid" id="K4D1B0"/>
<reference evidence="5" key="2">
    <citation type="submission" date="2015-06" db="UniProtKB">
        <authorList>
            <consortium name="EnsemblPlants"/>
        </authorList>
    </citation>
    <scope>IDENTIFICATION</scope>
    <source>
        <strain evidence="5">cv. Heinz 1706</strain>
    </source>
</reference>
<name>K4D1B0_SOLLC</name>
<dbReference type="InterPro" id="IPR002182">
    <property type="entry name" value="NB-ARC"/>
</dbReference>
<dbReference type="EnsemblPlants" id="Solyc10g055170.1.1">
    <property type="protein sequence ID" value="Solyc10g055170.1.1"/>
    <property type="gene ID" value="Solyc10g055170.1"/>
</dbReference>
<dbReference type="SUPFAM" id="SSF52540">
    <property type="entry name" value="P-loop containing nucleoside triphosphate hydrolases"/>
    <property type="match status" value="1"/>
</dbReference>
<dbReference type="PhylomeDB" id="K4D1B0"/>
<dbReference type="PaxDb" id="4081-Solyc10g055170.1.1"/>
<evidence type="ECO:0000256" key="1">
    <source>
        <dbReference type="ARBA" id="ARBA00022614"/>
    </source>
</evidence>